<dbReference type="InterPro" id="IPR017896">
    <property type="entry name" value="4Fe4S_Fe-S-bd"/>
</dbReference>
<sequence length="378" mass="41286">MKRGCTQCGDCLDVCPLFRLYRREEYSPKGKRLLMEPLDGWGAGETPLPWEKIRALSRLCAGCGRCGRQCARKLSTAELLADLRSKHPDWSRFIWNIWIRRAGPLWPLAGRIASLVPAIGPQGLRSSLETARALLPQRAVLPWLRIRPGRAVAPEAPVAIFSGCTARYARPEWTAKAEKLLRRWGYELADGGGFGCCGGTLHHAGLFEWEAEARRKNIETWRALGRPAVAVFCASCKHGLDAYAAEGDMDAEEAALWKSRVRGLADFLAAPVAEITPEAPARPGYHEPCHWEGRDPDKPFLRALLPGLTQGRELCCGMGGILKMSAPDVSSALGRRCLEGFPDCGAVVTGCGGCALQLASVAPPGLTVRHWLDVVETQ</sequence>
<dbReference type="SUPFAM" id="SSF46548">
    <property type="entry name" value="alpha-helical ferredoxin"/>
    <property type="match status" value="1"/>
</dbReference>
<proteinExistence type="predicted"/>
<dbReference type="PANTHER" id="PTHR32479:SF17">
    <property type="entry name" value="GLYCOLATE OXIDASE IRON-SULFUR SUBUNIT"/>
    <property type="match status" value="1"/>
</dbReference>
<evidence type="ECO:0000259" key="6">
    <source>
        <dbReference type="PROSITE" id="PS51379"/>
    </source>
</evidence>
<evidence type="ECO:0000256" key="1">
    <source>
        <dbReference type="ARBA" id="ARBA00022485"/>
    </source>
</evidence>
<evidence type="ECO:0000313" key="8">
    <source>
        <dbReference type="Proteomes" id="UP000824264"/>
    </source>
</evidence>
<reference evidence="7" key="2">
    <citation type="submission" date="2021-04" db="EMBL/GenBank/DDBJ databases">
        <authorList>
            <person name="Gilroy R."/>
        </authorList>
    </citation>
    <scope>NUCLEOTIDE SEQUENCE</scope>
    <source>
        <strain evidence="7">ChiSxjej5B17-1746</strain>
    </source>
</reference>
<dbReference type="GO" id="GO:0016491">
    <property type="term" value="F:oxidoreductase activity"/>
    <property type="evidence" value="ECO:0007669"/>
    <property type="project" value="UniProtKB-ARBA"/>
</dbReference>
<evidence type="ECO:0000256" key="5">
    <source>
        <dbReference type="ARBA" id="ARBA00023014"/>
    </source>
</evidence>
<dbReference type="EMBL" id="DXGI01000331">
    <property type="protein sequence ID" value="HIW79229.1"/>
    <property type="molecule type" value="Genomic_DNA"/>
</dbReference>
<dbReference type="Gene3D" id="1.10.1060.10">
    <property type="entry name" value="Alpha-helical ferredoxin"/>
    <property type="match status" value="1"/>
</dbReference>
<dbReference type="Pfam" id="PF13183">
    <property type="entry name" value="Fer4_8"/>
    <property type="match status" value="1"/>
</dbReference>
<reference evidence="7" key="1">
    <citation type="journal article" date="2021" name="PeerJ">
        <title>Extensive microbial diversity within the chicken gut microbiome revealed by metagenomics and culture.</title>
        <authorList>
            <person name="Gilroy R."/>
            <person name="Ravi A."/>
            <person name="Getino M."/>
            <person name="Pursley I."/>
            <person name="Horton D.L."/>
            <person name="Alikhan N.F."/>
            <person name="Baker D."/>
            <person name="Gharbi K."/>
            <person name="Hall N."/>
            <person name="Watson M."/>
            <person name="Adriaenssens E.M."/>
            <person name="Foster-Nyarko E."/>
            <person name="Jarju S."/>
            <person name="Secka A."/>
            <person name="Antonio M."/>
            <person name="Oren A."/>
            <person name="Chaudhuri R.R."/>
            <person name="La Ragione R."/>
            <person name="Hildebrand F."/>
            <person name="Pallen M.J."/>
        </authorList>
    </citation>
    <scope>NUCLEOTIDE SEQUENCE</scope>
    <source>
        <strain evidence="7">ChiSxjej5B17-1746</strain>
    </source>
</reference>
<dbReference type="Proteomes" id="UP000824264">
    <property type="component" value="Unassembled WGS sequence"/>
</dbReference>
<evidence type="ECO:0000313" key="7">
    <source>
        <dbReference type="EMBL" id="HIW79229.1"/>
    </source>
</evidence>
<evidence type="ECO:0000256" key="3">
    <source>
        <dbReference type="ARBA" id="ARBA00022737"/>
    </source>
</evidence>
<keyword evidence="3" id="KW-0677">Repeat</keyword>
<keyword evidence="2" id="KW-0479">Metal-binding</keyword>
<protein>
    <submittedName>
        <fullName evidence="7">(Fe-S)-binding protein</fullName>
    </submittedName>
</protein>
<feature type="domain" description="4Fe-4S ferredoxin-type" evidence="6">
    <location>
        <begin position="1"/>
        <end position="25"/>
    </location>
</feature>
<dbReference type="GO" id="GO:0051539">
    <property type="term" value="F:4 iron, 4 sulfur cluster binding"/>
    <property type="evidence" value="ECO:0007669"/>
    <property type="project" value="UniProtKB-KW"/>
</dbReference>
<dbReference type="InterPro" id="IPR009051">
    <property type="entry name" value="Helical_ferredxn"/>
</dbReference>
<keyword evidence="5" id="KW-0411">Iron-sulfur</keyword>
<name>A0A9D1U919_9BACT</name>
<comment type="caution">
    <text evidence="7">The sequence shown here is derived from an EMBL/GenBank/DDBJ whole genome shotgun (WGS) entry which is preliminary data.</text>
</comment>
<dbReference type="PROSITE" id="PS51379">
    <property type="entry name" value="4FE4S_FER_2"/>
    <property type="match status" value="1"/>
</dbReference>
<dbReference type="InterPro" id="IPR017900">
    <property type="entry name" value="4Fe4S_Fe_S_CS"/>
</dbReference>
<keyword evidence="4" id="KW-0408">Iron</keyword>
<keyword evidence="1" id="KW-0004">4Fe-4S</keyword>
<dbReference type="GO" id="GO:0046872">
    <property type="term" value="F:metal ion binding"/>
    <property type="evidence" value="ECO:0007669"/>
    <property type="project" value="UniProtKB-KW"/>
</dbReference>
<dbReference type="Pfam" id="PF02754">
    <property type="entry name" value="CCG"/>
    <property type="match status" value="2"/>
</dbReference>
<accession>A0A9D1U919</accession>
<dbReference type="InterPro" id="IPR004017">
    <property type="entry name" value="Cys_rich_dom"/>
</dbReference>
<dbReference type="PANTHER" id="PTHR32479">
    <property type="entry name" value="GLYCOLATE OXIDASE IRON-SULFUR SUBUNIT"/>
    <property type="match status" value="1"/>
</dbReference>
<dbReference type="PROSITE" id="PS00198">
    <property type="entry name" value="4FE4S_FER_1"/>
    <property type="match status" value="1"/>
</dbReference>
<evidence type="ECO:0000256" key="4">
    <source>
        <dbReference type="ARBA" id="ARBA00023004"/>
    </source>
</evidence>
<gene>
    <name evidence="7" type="ORF">H9874_08810</name>
</gene>
<organism evidence="7 8">
    <name type="scientific">Candidatus Bilophila faecipullorum</name>
    <dbReference type="NCBI Taxonomy" id="2838482"/>
    <lineage>
        <taxon>Bacteria</taxon>
        <taxon>Pseudomonadati</taxon>
        <taxon>Thermodesulfobacteriota</taxon>
        <taxon>Desulfovibrionia</taxon>
        <taxon>Desulfovibrionales</taxon>
        <taxon>Desulfovibrionaceae</taxon>
        <taxon>Bilophila</taxon>
    </lineage>
</organism>
<dbReference type="AlphaFoldDB" id="A0A9D1U919"/>
<evidence type="ECO:0000256" key="2">
    <source>
        <dbReference type="ARBA" id="ARBA00022723"/>
    </source>
</evidence>